<feature type="transmembrane region" description="Helical" evidence="8">
    <location>
        <begin position="156"/>
        <end position="180"/>
    </location>
</feature>
<evidence type="ECO:0000256" key="1">
    <source>
        <dbReference type="ARBA" id="ARBA00004127"/>
    </source>
</evidence>
<dbReference type="Proteomes" id="UP001497600">
    <property type="component" value="Chromosome D"/>
</dbReference>
<keyword evidence="7 8" id="KW-0472">Membrane</keyword>
<feature type="transmembrane region" description="Helical" evidence="8">
    <location>
        <begin position="12"/>
        <end position="34"/>
    </location>
</feature>
<keyword evidence="8" id="KW-0926">Vacuole</keyword>
<dbReference type="PIRSF" id="PIRSF015974">
    <property type="entry name" value="CLN3_BTN1"/>
    <property type="match status" value="1"/>
</dbReference>
<dbReference type="SUPFAM" id="SSF103473">
    <property type="entry name" value="MFS general substrate transporter"/>
    <property type="match status" value="1"/>
</dbReference>
<dbReference type="PANTHER" id="PTHR10981:SF0">
    <property type="entry name" value="BATTENIN"/>
    <property type="match status" value="1"/>
</dbReference>
<comment type="similarity">
    <text evidence="2 8">Belongs to the battenin family.</text>
</comment>
<accession>A0ABP0ED23</accession>
<feature type="transmembrane region" description="Helical" evidence="8">
    <location>
        <begin position="129"/>
        <end position="150"/>
    </location>
</feature>
<gene>
    <name evidence="9" type="primary">BTN1</name>
    <name evidence="9" type="ORF">CAAN4_D02630</name>
</gene>
<keyword evidence="6 8" id="KW-1133">Transmembrane helix</keyword>
<protein>
    <recommendedName>
        <fullName evidence="8">Protein BTN</fullName>
    </recommendedName>
</protein>
<evidence type="ECO:0000256" key="8">
    <source>
        <dbReference type="RuleBase" id="RU361113"/>
    </source>
</evidence>
<organism evidence="9 10">
    <name type="scientific">[Candida] anglica</name>
    <dbReference type="NCBI Taxonomy" id="148631"/>
    <lineage>
        <taxon>Eukaryota</taxon>
        <taxon>Fungi</taxon>
        <taxon>Dikarya</taxon>
        <taxon>Ascomycota</taxon>
        <taxon>Saccharomycotina</taxon>
        <taxon>Pichiomycetes</taxon>
        <taxon>Debaryomycetaceae</taxon>
        <taxon>Kurtzmaniella</taxon>
    </lineage>
</organism>
<evidence type="ECO:0000313" key="10">
    <source>
        <dbReference type="Proteomes" id="UP001497600"/>
    </source>
</evidence>
<evidence type="ECO:0000256" key="7">
    <source>
        <dbReference type="ARBA" id="ARBA00023136"/>
    </source>
</evidence>
<evidence type="ECO:0000256" key="5">
    <source>
        <dbReference type="ARBA" id="ARBA00022970"/>
    </source>
</evidence>
<comment type="subcellular location">
    <subcellularLocation>
        <location evidence="1">Endomembrane system</location>
        <topology evidence="1">Multi-pass membrane protein</topology>
    </subcellularLocation>
    <subcellularLocation>
        <location evidence="8">Vacuole membrane</location>
        <topology evidence="8">Multi-pass membrane protein</topology>
    </subcellularLocation>
</comment>
<keyword evidence="3" id="KW-0813">Transport</keyword>
<keyword evidence="5" id="KW-0029">Amino-acid transport</keyword>
<keyword evidence="4 8" id="KW-0812">Transmembrane</keyword>
<feature type="transmembrane region" description="Helical" evidence="8">
    <location>
        <begin position="278"/>
        <end position="299"/>
    </location>
</feature>
<evidence type="ECO:0000256" key="3">
    <source>
        <dbReference type="ARBA" id="ARBA00022448"/>
    </source>
</evidence>
<reference evidence="9 10" key="1">
    <citation type="submission" date="2024-01" db="EMBL/GenBank/DDBJ databases">
        <authorList>
            <consortium name="Genoscope - CEA"/>
            <person name="William W."/>
        </authorList>
    </citation>
    <scope>NUCLEOTIDE SEQUENCE [LARGE SCALE GENOMIC DNA]</scope>
    <source>
        <strain evidence="9 10">29B2s-10</strain>
    </source>
</reference>
<sequence>MAVVVSSSKSRIFVAFFLFGLLNNILYVVILSAAVDLVGSSTPKAAVLLSDILPAFLVKVSAPFYIHLIPYHVRIWTLVALSSLGMVVISESPILGWKLFGIGMASLSSGLGEITFLQLTHFYLETHSIAGFATGTGGAGLAGSFVFMLLTNVINLNVSTVLLSFAILPFGFIFGFFWLLPKPVLGEYLELHDEEGLDQHTDQDDEDEVHVSEQIVHPSKFQKGSLKSHFNETIAKIKPLFVPYMIPLCSVYISEYVINQGISPTLLFPLDELPSWLFSSYRDIYVVYGFLYQLGVFVSRSSIAYVRIKNLYLLSILQFINVVVTLSQSVFQFPFHRIWLLLILIFYEGLLGGFSYGNTFMSVSEEVIKSEREFSMGCVGISDSLGIVVAGCINWWLEGYLCSIQVGKGRDWCLGK</sequence>
<evidence type="ECO:0000313" key="9">
    <source>
        <dbReference type="EMBL" id="CAK7903021.1"/>
    </source>
</evidence>
<keyword evidence="10" id="KW-1185">Reference proteome</keyword>
<dbReference type="InterPro" id="IPR003492">
    <property type="entry name" value="Battenin_disease_Cln3"/>
</dbReference>
<feature type="transmembrane region" description="Helical" evidence="8">
    <location>
        <begin position="311"/>
        <end position="331"/>
    </location>
</feature>
<dbReference type="Pfam" id="PF02487">
    <property type="entry name" value="CLN3"/>
    <property type="match status" value="1"/>
</dbReference>
<dbReference type="EMBL" id="OZ004256">
    <property type="protein sequence ID" value="CAK7903021.1"/>
    <property type="molecule type" value="Genomic_DNA"/>
</dbReference>
<feature type="transmembrane region" description="Helical" evidence="8">
    <location>
        <begin position="73"/>
        <end position="89"/>
    </location>
</feature>
<dbReference type="PANTHER" id="PTHR10981">
    <property type="entry name" value="BATTENIN"/>
    <property type="match status" value="1"/>
</dbReference>
<dbReference type="Gene3D" id="1.20.1250.20">
    <property type="entry name" value="MFS general substrate transporter like domains"/>
    <property type="match status" value="1"/>
</dbReference>
<evidence type="ECO:0000256" key="2">
    <source>
        <dbReference type="ARBA" id="ARBA00007467"/>
    </source>
</evidence>
<feature type="transmembrane region" description="Helical" evidence="8">
    <location>
        <begin position="337"/>
        <end position="356"/>
    </location>
</feature>
<dbReference type="InterPro" id="IPR018460">
    <property type="entry name" value="Battenin_disease_Cln3_subgr"/>
</dbReference>
<evidence type="ECO:0000256" key="6">
    <source>
        <dbReference type="ARBA" id="ARBA00022989"/>
    </source>
</evidence>
<feature type="transmembrane region" description="Helical" evidence="8">
    <location>
        <begin position="46"/>
        <end position="66"/>
    </location>
</feature>
<proteinExistence type="inferred from homology"/>
<evidence type="ECO:0000256" key="4">
    <source>
        <dbReference type="ARBA" id="ARBA00022692"/>
    </source>
</evidence>
<name>A0ABP0ED23_9ASCO</name>
<dbReference type="PRINTS" id="PR01315">
    <property type="entry name" value="BATTENIN"/>
</dbReference>
<dbReference type="InterPro" id="IPR036259">
    <property type="entry name" value="MFS_trans_sf"/>
</dbReference>